<evidence type="ECO:0000256" key="1">
    <source>
        <dbReference type="SAM" id="Coils"/>
    </source>
</evidence>
<proteinExistence type="predicted"/>
<organism evidence="2">
    <name type="scientific">viral metagenome</name>
    <dbReference type="NCBI Taxonomy" id="1070528"/>
    <lineage>
        <taxon>unclassified sequences</taxon>
        <taxon>metagenomes</taxon>
        <taxon>organismal metagenomes</taxon>
    </lineage>
</organism>
<keyword evidence="1" id="KW-0175">Coiled coil</keyword>
<dbReference type="AlphaFoldDB" id="A0A6C0H0W5"/>
<name>A0A6C0H0W5_9ZZZZ</name>
<sequence length="722" mass="87484">MIIKLPIIEDNKIILSSFRLEKKNDYFILSLYDNLSEINFIKIICFNKVNGIQNFNLFLPLKITIFNDLIFTYNFFYILTISDFSAKDDFFSEINKQIQHKYNYSFLNFNNLKNNVSYIWKNINNEYNLIIQQNNFLNFDSYLKHLWELTNLLVNASIFLLYNFPLFTNKNIKEYQNKYVILKKIISIANIIKTIKYSIFLSNEYNILEHLKLQKNQKIDDISGIEIDKKYFIKINEKKYLLIKIDNIINSIIISNNIELDFYKYELYHYIPNINLSIQNIFLLLLNNKDTYSNVLNKIDNTFEHVHNYKILLYFFDKPIKSNLYFLLNKTDEIDMQLLENNNYDQTFFKFIVKKYTKLTDILSIIKILFNNYNFPIKFNKFEIEFIFDNILYISLFNLKDLININNRQSNENKFYLINELSNIIPIKVKLLYFNILKMFYQIINTSDEYIYNPKFFYDNLYKNFIKIFFFENSITYELLSNMINSVTLNNIKNDFRNNFLIIEIANSLSWSNILNKTLYLNILIKNKRVFYQDKLNKIIFPENYDNKIKSIILNPYEMFNYFNYENEFINWLLLFDYKINDIYFNPISLSTDDIKDLGKLIYYLYNIIDQDFKDNYYKLFVNHSQKNSKIILFNKRINLKIRDYFNIKTNLNCGILAKHITTVSNNNSLIYYDPKNEMLFIKNQLKLITKKYLKYKRKYREIKNNLNNTENLINSLIPLDL</sequence>
<protein>
    <submittedName>
        <fullName evidence="2">Uncharacterized protein</fullName>
    </submittedName>
</protein>
<feature type="coiled-coil region" evidence="1">
    <location>
        <begin position="686"/>
        <end position="713"/>
    </location>
</feature>
<reference evidence="2" key="1">
    <citation type="journal article" date="2020" name="Nature">
        <title>Giant virus diversity and host interactions through global metagenomics.</title>
        <authorList>
            <person name="Schulz F."/>
            <person name="Roux S."/>
            <person name="Paez-Espino D."/>
            <person name="Jungbluth S."/>
            <person name="Walsh D.A."/>
            <person name="Denef V.J."/>
            <person name="McMahon K.D."/>
            <person name="Konstantinidis K.T."/>
            <person name="Eloe-Fadrosh E.A."/>
            <person name="Kyrpides N.C."/>
            <person name="Woyke T."/>
        </authorList>
    </citation>
    <scope>NUCLEOTIDE SEQUENCE</scope>
    <source>
        <strain evidence="2">GVMAG-M-3300023179-4</strain>
    </source>
</reference>
<evidence type="ECO:0000313" key="2">
    <source>
        <dbReference type="EMBL" id="QHT74020.1"/>
    </source>
</evidence>
<accession>A0A6C0H0W5</accession>
<dbReference type="EMBL" id="MN739836">
    <property type="protein sequence ID" value="QHT74020.1"/>
    <property type="molecule type" value="Genomic_DNA"/>
</dbReference>